<dbReference type="Proteomes" id="UP000887579">
    <property type="component" value="Unplaced"/>
</dbReference>
<organism evidence="1 2">
    <name type="scientific">Panagrolaimus sp. ES5</name>
    <dbReference type="NCBI Taxonomy" id="591445"/>
    <lineage>
        <taxon>Eukaryota</taxon>
        <taxon>Metazoa</taxon>
        <taxon>Ecdysozoa</taxon>
        <taxon>Nematoda</taxon>
        <taxon>Chromadorea</taxon>
        <taxon>Rhabditida</taxon>
        <taxon>Tylenchina</taxon>
        <taxon>Panagrolaimomorpha</taxon>
        <taxon>Panagrolaimoidea</taxon>
        <taxon>Panagrolaimidae</taxon>
        <taxon>Panagrolaimus</taxon>
    </lineage>
</organism>
<dbReference type="WBParaSite" id="ES5_v2.g15531.t1">
    <property type="protein sequence ID" value="ES5_v2.g15531.t1"/>
    <property type="gene ID" value="ES5_v2.g15531"/>
</dbReference>
<sequence length="309" mass="36000">MKDVLLKEQYVQFVDLALKPNSEEDDFAMTMWSMDLSKRARSDFIRVLKEDYKGSPKTRHQAKIHASQASSRVRKAWKCYNRMLKTDLSILQILDSINNMDISLWSYDELVLFDGLIDTQMTFNAIDDFKLLGKCEKWNMIIVPMLRTEENDHLGALKGLVESVIGDCKWYYGNINAQFLTKNLNLVKVTDPVDFTDLDYRVDEFIYDTNEQHDAYEKLLRHALIKLPLRPPDYGRYILIVTNFERSLSGIVIENDEKLVDKITEYGIQLRTIRVEFDGNRATHMNPDQQFSVSFYLMKIGIIGLISIN</sequence>
<protein>
    <submittedName>
        <fullName evidence="2">Uncharacterized protein</fullName>
    </submittedName>
</protein>
<evidence type="ECO:0000313" key="2">
    <source>
        <dbReference type="WBParaSite" id="ES5_v2.g15531.t1"/>
    </source>
</evidence>
<accession>A0AC34FEC1</accession>
<proteinExistence type="predicted"/>
<evidence type="ECO:0000313" key="1">
    <source>
        <dbReference type="Proteomes" id="UP000887579"/>
    </source>
</evidence>
<reference evidence="2" key="1">
    <citation type="submission" date="2022-11" db="UniProtKB">
        <authorList>
            <consortium name="WormBaseParasite"/>
        </authorList>
    </citation>
    <scope>IDENTIFICATION</scope>
</reference>
<name>A0AC34FEC1_9BILA</name>